<proteinExistence type="inferred from homology"/>
<feature type="domain" description="UspA" evidence="2">
    <location>
        <begin position="1"/>
        <end position="147"/>
    </location>
</feature>
<protein>
    <submittedName>
        <fullName evidence="3">Universal stress protein</fullName>
    </submittedName>
</protein>
<gene>
    <name evidence="3" type="ORF">KM312_09215</name>
</gene>
<dbReference type="SUPFAM" id="SSF52402">
    <property type="entry name" value="Adenine nucleotide alpha hydrolases-like"/>
    <property type="match status" value="1"/>
</dbReference>
<dbReference type="PRINTS" id="PR01438">
    <property type="entry name" value="UNVRSLSTRESS"/>
</dbReference>
<evidence type="ECO:0000259" key="2">
    <source>
        <dbReference type="Pfam" id="PF00582"/>
    </source>
</evidence>
<dbReference type="Pfam" id="PF00582">
    <property type="entry name" value="Usp"/>
    <property type="match status" value="1"/>
</dbReference>
<reference evidence="3" key="1">
    <citation type="journal article" date="2021" name="Microbiology">
        <title>Metagenomic Analysis of the Microbial Community in the Underground Coal Fire Area (Kemerovo Region, Russia) Revealed Predominance of Thermophilic Members of the Phyla Deinococcus-thermus, Aquificae, and Firmicutes.</title>
        <authorList>
            <person name="Kadnikov V."/>
            <person name="Mardanov A.V."/>
            <person name="Beletsky A.V."/>
            <person name="Karnachuk O.V."/>
            <person name="Ravin N.V."/>
        </authorList>
    </citation>
    <scope>NUCLEOTIDE SEQUENCE</scope>
    <source>
        <strain evidence="3">RBS10-49</strain>
    </source>
</reference>
<dbReference type="InterPro" id="IPR014729">
    <property type="entry name" value="Rossmann-like_a/b/a_fold"/>
</dbReference>
<dbReference type="Gene3D" id="3.40.50.620">
    <property type="entry name" value="HUPs"/>
    <property type="match status" value="1"/>
</dbReference>
<evidence type="ECO:0000313" key="4">
    <source>
        <dbReference type="Proteomes" id="UP000748108"/>
    </source>
</evidence>
<comment type="similarity">
    <text evidence="1">Belongs to the universal stress protein A family.</text>
</comment>
<evidence type="ECO:0000313" key="3">
    <source>
        <dbReference type="EMBL" id="MBT9282802.1"/>
    </source>
</evidence>
<comment type="caution">
    <text evidence="3">The sequence shown here is derived from an EMBL/GenBank/DDBJ whole genome shotgun (WGS) entry which is preliminary data.</text>
</comment>
<dbReference type="CDD" id="cd00293">
    <property type="entry name" value="USP-like"/>
    <property type="match status" value="1"/>
</dbReference>
<name>A0A947G8M0_HYDSH</name>
<dbReference type="AlphaFoldDB" id="A0A947G8M0"/>
<dbReference type="PANTHER" id="PTHR46268">
    <property type="entry name" value="STRESS RESPONSE PROTEIN NHAX"/>
    <property type="match status" value="1"/>
</dbReference>
<accession>A0A947G8M0</accession>
<dbReference type="PANTHER" id="PTHR46268:SF6">
    <property type="entry name" value="UNIVERSAL STRESS PROTEIN UP12"/>
    <property type="match status" value="1"/>
</dbReference>
<organism evidence="3 4">
    <name type="scientific">Hydrogenibacillus schlegelii</name>
    <name type="common">Bacillus schlegelii</name>
    <dbReference type="NCBI Taxonomy" id="1484"/>
    <lineage>
        <taxon>Bacteria</taxon>
        <taxon>Bacillati</taxon>
        <taxon>Bacillota</taxon>
        <taxon>Bacilli</taxon>
        <taxon>Bacillales</taxon>
        <taxon>Bacillales Family X. Incertae Sedis</taxon>
        <taxon>Hydrogenibacillus</taxon>
    </lineage>
</organism>
<dbReference type="InterPro" id="IPR006015">
    <property type="entry name" value="Universal_stress_UspA"/>
</dbReference>
<dbReference type="InterPro" id="IPR006016">
    <property type="entry name" value="UspA"/>
</dbReference>
<evidence type="ECO:0000256" key="1">
    <source>
        <dbReference type="ARBA" id="ARBA00008791"/>
    </source>
</evidence>
<dbReference type="Proteomes" id="UP000748108">
    <property type="component" value="Unassembled WGS sequence"/>
</dbReference>
<sequence length="147" mass="16223">MYRHILVAYDGSEHAERALKTGLALAKLLPEARLVAVHVVRFDHFEESVFSQRTGMISGAEYREMMLKRGEAVLAKAKEQADREGVSLSVELLQGDPARAIADYVEAKGVDLVILGRRGLNALQELFLGSVSHRVLQTVKANVLIAR</sequence>
<dbReference type="EMBL" id="JAHHQF010000070">
    <property type="protein sequence ID" value="MBT9282802.1"/>
    <property type="molecule type" value="Genomic_DNA"/>
</dbReference>